<evidence type="ECO:0000256" key="1">
    <source>
        <dbReference type="SAM" id="MobiDB-lite"/>
    </source>
</evidence>
<evidence type="ECO:0000313" key="2">
    <source>
        <dbReference type="EMBL" id="KAJ8365543.1"/>
    </source>
</evidence>
<reference evidence="2" key="1">
    <citation type="journal article" date="2023" name="Science">
        <title>Genome structures resolve the early diversification of teleost fishes.</title>
        <authorList>
            <person name="Parey E."/>
            <person name="Louis A."/>
            <person name="Montfort J."/>
            <person name="Bouchez O."/>
            <person name="Roques C."/>
            <person name="Iampietro C."/>
            <person name="Lluch J."/>
            <person name="Castinel A."/>
            <person name="Donnadieu C."/>
            <person name="Desvignes T."/>
            <person name="Floi Bucao C."/>
            <person name="Jouanno E."/>
            <person name="Wen M."/>
            <person name="Mejri S."/>
            <person name="Dirks R."/>
            <person name="Jansen H."/>
            <person name="Henkel C."/>
            <person name="Chen W.J."/>
            <person name="Zahm M."/>
            <person name="Cabau C."/>
            <person name="Klopp C."/>
            <person name="Thompson A.W."/>
            <person name="Robinson-Rechavi M."/>
            <person name="Braasch I."/>
            <person name="Lecointre G."/>
            <person name="Bobe J."/>
            <person name="Postlethwait J.H."/>
            <person name="Berthelot C."/>
            <person name="Roest Crollius H."/>
            <person name="Guiguen Y."/>
        </authorList>
    </citation>
    <scope>NUCLEOTIDE SEQUENCE</scope>
    <source>
        <strain evidence="2">WJC10195</strain>
    </source>
</reference>
<dbReference type="AlphaFoldDB" id="A0A9Q1FTU4"/>
<comment type="caution">
    <text evidence="2">The sequence shown here is derived from an EMBL/GenBank/DDBJ whole genome shotgun (WGS) entry which is preliminary data.</text>
</comment>
<sequence length="157" mass="17075">MLYEYVPGPQKTADTAARLALLVIVLSSPRVLTLATAFGNGGRFRDFPPSKHSEVNVTEPWDKTDDARAAPGPSEAFPPAFRGAACPRGYPRLSPDSTFSGPSLSAAHARYSPAAKGSFLLQRSTPCRAPRPIQEPGVQAVRRRIQRDVKKRIPTHK</sequence>
<feature type="region of interest" description="Disordered" evidence="1">
    <location>
        <begin position="125"/>
        <end position="157"/>
    </location>
</feature>
<feature type="region of interest" description="Disordered" evidence="1">
    <location>
        <begin position="49"/>
        <end position="81"/>
    </location>
</feature>
<protein>
    <submittedName>
        <fullName evidence="2">Uncharacterized protein</fullName>
    </submittedName>
</protein>
<dbReference type="EMBL" id="JAINUF010000004">
    <property type="protein sequence ID" value="KAJ8365543.1"/>
    <property type="molecule type" value="Genomic_DNA"/>
</dbReference>
<gene>
    <name evidence="2" type="ORF">SKAU_G00143740</name>
</gene>
<feature type="compositionally biased region" description="Basic and acidic residues" evidence="1">
    <location>
        <begin position="49"/>
        <end position="68"/>
    </location>
</feature>
<name>A0A9Q1FTU4_SYNKA</name>
<accession>A0A9Q1FTU4</accession>
<dbReference type="Proteomes" id="UP001152622">
    <property type="component" value="Chromosome 4"/>
</dbReference>
<feature type="compositionally biased region" description="Basic residues" evidence="1">
    <location>
        <begin position="141"/>
        <end position="157"/>
    </location>
</feature>
<proteinExistence type="predicted"/>
<keyword evidence="3" id="KW-1185">Reference proteome</keyword>
<organism evidence="2 3">
    <name type="scientific">Synaphobranchus kaupii</name>
    <name type="common">Kaup's arrowtooth eel</name>
    <dbReference type="NCBI Taxonomy" id="118154"/>
    <lineage>
        <taxon>Eukaryota</taxon>
        <taxon>Metazoa</taxon>
        <taxon>Chordata</taxon>
        <taxon>Craniata</taxon>
        <taxon>Vertebrata</taxon>
        <taxon>Euteleostomi</taxon>
        <taxon>Actinopterygii</taxon>
        <taxon>Neopterygii</taxon>
        <taxon>Teleostei</taxon>
        <taxon>Anguilliformes</taxon>
        <taxon>Synaphobranchidae</taxon>
        <taxon>Synaphobranchus</taxon>
    </lineage>
</organism>
<evidence type="ECO:0000313" key="3">
    <source>
        <dbReference type="Proteomes" id="UP001152622"/>
    </source>
</evidence>